<reference evidence="1" key="1">
    <citation type="journal article" date="2021" name="New Phytol.">
        <title>Evolutionary innovations through gain and loss of genes in the ectomycorrhizal Boletales.</title>
        <authorList>
            <person name="Wu G."/>
            <person name="Miyauchi S."/>
            <person name="Morin E."/>
            <person name="Kuo A."/>
            <person name="Drula E."/>
            <person name="Varga T."/>
            <person name="Kohler A."/>
            <person name="Feng B."/>
            <person name="Cao Y."/>
            <person name="Lipzen A."/>
            <person name="Daum C."/>
            <person name="Hundley H."/>
            <person name="Pangilinan J."/>
            <person name="Johnson J."/>
            <person name="Barry K."/>
            <person name="LaButti K."/>
            <person name="Ng V."/>
            <person name="Ahrendt S."/>
            <person name="Min B."/>
            <person name="Choi I.G."/>
            <person name="Park H."/>
            <person name="Plett J.M."/>
            <person name="Magnuson J."/>
            <person name="Spatafora J.W."/>
            <person name="Nagy L.G."/>
            <person name="Henrissat B."/>
            <person name="Grigoriev I.V."/>
            <person name="Yang Z.L."/>
            <person name="Xu J."/>
            <person name="Martin F.M."/>
        </authorList>
    </citation>
    <scope>NUCLEOTIDE SEQUENCE</scope>
    <source>
        <strain evidence="1">KUC20120723A-06</strain>
    </source>
</reference>
<accession>A0ACB8B4H4</accession>
<organism evidence="1 2">
    <name type="scientific">Leucogyrophana mollusca</name>
    <dbReference type="NCBI Taxonomy" id="85980"/>
    <lineage>
        <taxon>Eukaryota</taxon>
        <taxon>Fungi</taxon>
        <taxon>Dikarya</taxon>
        <taxon>Basidiomycota</taxon>
        <taxon>Agaricomycotina</taxon>
        <taxon>Agaricomycetes</taxon>
        <taxon>Agaricomycetidae</taxon>
        <taxon>Boletales</taxon>
        <taxon>Boletales incertae sedis</taxon>
        <taxon>Leucogyrophana</taxon>
    </lineage>
</organism>
<protein>
    <submittedName>
        <fullName evidence="1">Uncharacterized protein</fullName>
    </submittedName>
</protein>
<evidence type="ECO:0000313" key="2">
    <source>
        <dbReference type="Proteomes" id="UP000790709"/>
    </source>
</evidence>
<evidence type="ECO:0000313" key="1">
    <source>
        <dbReference type="EMBL" id="KAH7919768.1"/>
    </source>
</evidence>
<keyword evidence="2" id="KW-1185">Reference proteome</keyword>
<feature type="non-terminal residue" evidence="1">
    <location>
        <position position="1"/>
    </location>
</feature>
<gene>
    <name evidence="1" type="ORF">BV22DRAFT_991331</name>
</gene>
<proteinExistence type="predicted"/>
<name>A0ACB8B4H4_9AGAM</name>
<dbReference type="Proteomes" id="UP000790709">
    <property type="component" value="Unassembled WGS sequence"/>
</dbReference>
<comment type="caution">
    <text evidence="1">The sequence shown here is derived from an EMBL/GenBank/DDBJ whole genome shotgun (WGS) entry which is preliminary data.</text>
</comment>
<feature type="non-terminal residue" evidence="1">
    <location>
        <position position="104"/>
    </location>
</feature>
<sequence>RTGMTSRHLQEHFQRSGDTILKYVSDLIKWCLLIYVHRCVHCIVNMLVTPPMYTNYVKLLDDVTPSQIAENPKLFPFFKDCRGAIDGSPIHAFVPDDAAPRYRN</sequence>
<dbReference type="EMBL" id="MU266632">
    <property type="protein sequence ID" value="KAH7919768.1"/>
    <property type="molecule type" value="Genomic_DNA"/>
</dbReference>